<comment type="caution">
    <text evidence="1">The sequence shown here is derived from an EMBL/GenBank/DDBJ whole genome shotgun (WGS) entry which is preliminary data.</text>
</comment>
<evidence type="ECO:0000313" key="2">
    <source>
        <dbReference type="Proteomes" id="UP000245535"/>
    </source>
</evidence>
<dbReference type="EMBL" id="QGDO01000007">
    <property type="protein sequence ID" value="PWJ38534.1"/>
    <property type="molecule type" value="Genomic_DNA"/>
</dbReference>
<dbReference type="AlphaFoldDB" id="A0A315ZTH7"/>
<organism evidence="1 2">
    <name type="scientific">Sediminitomix flava</name>
    <dbReference type="NCBI Taxonomy" id="379075"/>
    <lineage>
        <taxon>Bacteria</taxon>
        <taxon>Pseudomonadati</taxon>
        <taxon>Bacteroidota</taxon>
        <taxon>Cytophagia</taxon>
        <taxon>Cytophagales</taxon>
        <taxon>Flammeovirgaceae</taxon>
        <taxon>Sediminitomix</taxon>
    </lineage>
</organism>
<sequence length="71" mass="8227">MINYELKIMQGYEGDTFLIPVLETAHNDVEKPFNTLIIEEMKKTYDLFIESENSISKDLAESSISLWVNRA</sequence>
<accession>A0A315ZTH7</accession>
<name>A0A315ZTH7_SEDFL</name>
<evidence type="ECO:0000313" key="1">
    <source>
        <dbReference type="EMBL" id="PWJ38534.1"/>
    </source>
</evidence>
<protein>
    <submittedName>
        <fullName evidence="1">Uncharacterized protein</fullName>
    </submittedName>
</protein>
<proteinExistence type="predicted"/>
<keyword evidence="2" id="KW-1185">Reference proteome</keyword>
<reference evidence="1 2" key="1">
    <citation type="submission" date="2018-03" db="EMBL/GenBank/DDBJ databases">
        <title>Genomic Encyclopedia of Archaeal and Bacterial Type Strains, Phase II (KMG-II): from individual species to whole genera.</title>
        <authorList>
            <person name="Goeker M."/>
        </authorList>
    </citation>
    <scope>NUCLEOTIDE SEQUENCE [LARGE SCALE GENOMIC DNA]</scope>
    <source>
        <strain evidence="1 2">DSM 28229</strain>
    </source>
</reference>
<dbReference type="Proteomes" id="UP000245535">
    <property type="component" value="Unassembled WGS sequence"/>
</dbReference>
<gene>
    <name evidence="1" type="ORF">BC781_107124</name>
</gene>